<organism evidence="1 2">
    <name type="scientific">Jiangella alkaliphila</name>
    <dbReference type="NCBI Taxonomy" id="419479"/>
    <lineage>
        <taxon>Bacteria</taxon>
        <taxon>Bacillati</taxon>
        <taxon>Actinomycetota</taxon>
        <taxon>Actinomycetes</taxon>
        <taxon>Jiangellales</taxon>
        <taxon>Jiangellaceae</taxon>
        <taxon>Jiangella</taxon>
    </lineage>
</organism>
<dbReference type="PANTHER" id="PTHR43857">
    <property type="entry name" value="BLR7761 PROTEIN"/>
    <property type="match status" value="1"/>
</dbReference>
<dbReference type="Proteomes" id="UP000182977">
    <property type="component" value="Chromosome I"/>
</dbReference>
<dbReference type="InterPro" id="IPR035959">
    <property type="entry name" value="RutC-like_sf"/>
</dbReference>
<dbReference type="SUPFAM" id="SSF55298">
    <property type="entry name" value="YjgF-like"/>
    <property type="match status" value="1"/>
</dbReference>
<dbReference type="OrthoDB" id="3212792at2"/>
<keyword evidence="2" id="KW-1185">Reference proteome</keyword>
<evidence type="ECO:0000313" key="2">
    <source>
        <dbReference type="Proteomes" id="UP000182977"/>
    </source>
</evidence>
<dbReference type="Pfam" id="PF01042">
    <property type="entry name" value="Ribonuc_L-PSP"/>
    <property type="match status" value="1"/>
</dbReference>
<accession>A0A1H2JN34</accession>
<name>A0A1H2JN34_9ACTN</name>
<dbReference type="CDD" id="cd00448">
    <property type="entry name" value="YjgF_YER057c_UK114_family"/>
    <property type="match status" value="1"/>
</dbReference>
<dbReference type="PANTHER" id="PTHR43857:SF1">
    <property type="entry name" value="YJGH FAMILY PROTEIN"/>
    <property type="match status" value="1"/>
</dbReference>
<evidence type="ECO:0000313" key="1">
    <source>
        <dbReference type="EMBL" id="SDU57924.1"/>
    </source>
</evidence>
<dbReference type="STRING" id="419479.SAMN04488563_2893"/>
<reference evidence="2" key="1">
    <citation type="submission" date="2016-10" db="EMBL/GenBank/DDBJ databases">
        <authorList>
            <person name="Varghese N."/>
            <person name="Submissions S."/>
        </authorList>
    </citation>
    <scope>NUCLEOTIDE SEQUENCE [LARGE SCALE GENOMIC DNA]</scope>
    <source>
        <strain evidence="2">DSM 45079</strain>
    </source>
</reference>
<sequence>MPIQLINPPGLPQPPSYSQVVVATGTRQVIVAGQVPSDADGNLVGTGDLAAQTEQALRNVATALAAAGASFADVVRLGIFVAGYDEHSLELVGAGIGRAGDVLVRTDGPPAATLVGVAALAFPGQLIEIEATAVLP</sequence>
<dbReference type="RefSeq" id="WP_046767399.1">
    <property type="nucleotide sequence ID" value="NZ_KQ061221.1"/>
</dbReference>
<dbReference type="Gene3D" id="3.30.1330.40">
    <property type="entry name" value="RutC-like"/>
    <property type="match status" value="1"/>
</dbReference>
<gene>
    <name evidence="1" type="ORF">SAMN04488563_2893</name>
</gene>
<dbReference type="InterPro" id="IPR006175">
    <property type="entry name" value="YjgF/YER057c/UK114"/>
</dbReference>
<dbReference type="EMBL" id="LT629791">
    <property type="protein sequence ID" value="SDU57924.1"/>
    <property type="molecule type" value="Genomic_DNA"/>
</dbReference>
<proteinExistence type="predicted"/>
<protein>
    <submittedName>
        <fullName evidence="1">Enamine deaminase RidA, house cleaning of reactive enamine intermediates, YjgF/YER057c/UK114 family</fullName>
    </submittedName>
</protein>
<dbReference type="AlphaFoldDB" id="A0A1H2JN34"/>